<dbReference type="GO" id="GO:0060090">
    <property type="term" value="F:molecular adaptor activity"/>
    <property type="evidence" value="ECO:0007669"/>
    <property type="project" value="TreeGrafter"/>
</dbReference>
<protein>
    <submittedName>
        <fullName evidence="7">DEBR0S1_30042g1_1</fullName>
    </submittedName>
</protein>
<dbReference type="EMBL" id="CABFWN010000001">
    <property type="protein sequence ID" value="VUG16960.1"/>
    <property type="molecule type" value="Genomic_DNA"/>
</dbReference>
<evidence type="ECO:0000256" key="4">
    <source>
        <dbReference type="ARBA" id="ARBA00023306"/>
    </source>
</evidence>
<proteinExistence type="inferred from homology"/>
<dbReference type="GO" id="GO:0031145">
    <property type="term" value="P:anaphase-promoting complex-dependent catabolic process"/>
    <property type="evidence" value="ECO:0007669"/>
    <property type="project" value="TreeGrafter"/>
</dbReference>
<keyword evidence="8" id="KW-1185">Reference proteome</keyword>
<sequence>MSHINCHDLFSDLGSITNHIIKKTFGSDKFKVIIAGHNDLILVKGCHMICITGTIVTRQFEFENDIINCFYTKFNESHETKHSLHENSSGLQKVLVVIFTDQIRVYNNKGGTKILAVPFHIKRAFPFQDGIVINKMRDMSIISLDSFSLSSGSLLSSIQSAKSTSALSSSTPTSSAPLNFSAPIGHSFSSESNFLTLTDPLGDLGIIASSSVTSFSSKEELTSFPENSTYSLATLFNPLERKLNVYHVRYLSNSKSHRSKKNTYLGLRKANIRNTSSSSTMQQMTPNTSRTLENDSRLVRLSSVLSYDRMASGGEINADSSSGVLAGNPSFFQKLRKAIIFTKLNSFSLKGTLDQLKVFNILFKDQEAIVISNLKKKRTTFLIYDSPANIVSLPNFNVKFFLDSTDVVKAQNLQDHPGYVLLKQENNKLFLFNPFIKLSSPEISLSKIPRITALDGFFGSTLILTNNKSDRVVINLSIEPTDKVTGTLLKSFQYLTNSYLQEYFWLQWCGSMSSQDSNGSDWEYFIITLLSMTSFSENVKPDDEVINKNEITKLLPAASLARAQRLTNNLDQFDRNYSLDSLLPIIVLSLHIVREDLRLDVLSSEKMGKLSVFLAQMVSWMGWSEKWVQYYHIDPALIDQCTKKLLSEPIEEPPNIFRSLSSLFTDQIVPYITFAQLAEDDEEADRIIIPKTYYLLRLFEVLISPQYVPEDLIRMMADYNIKKSDIETLPIGIHVILKNKIMHCRESICSQWDLNQRELALIGRRDLLESENSRMENVLSAQISSYNLKTAGAKEMPEIIKYVNNNAVLSPWDDQAEADRFHVTRLIFSDDRRFYEVTRLLQTSKVQTGFLKLPSTMDENKKLTKQRALGAKLALRTLTIPIGRAALFISSRKPLVTEKFPIPKMNFNALILPDMINIGLEKGTIDSYLYDWGYFHNGVSAGLMISRRFDNISGSWIVFNRPPTLNAQHAGFLLGLGLNGHLKHLEEWHIYNYLGPKHSYTSVGLLLGMAASLKGTMDVKLTKVLSVHVVALLPPGSTDLNVQLPVQTAGIVGIGLLYADSQHRRMTEMLLSQLTSILTINDHKIVNEGYRLGSGIALGYINIGKGEYLNDSSDANVLNSLFYLATFVRDIESSEELDKSCGGALLALMFMFLRTENKSVAEKLDIPRTKQLIDYLRPDILMLRCLAKNMIMWESIGQTTDWVEEQIPSCISEMFSLDDIDFLDSETLPYLNIIGGELLSMSIRFASTGNVTVKSTILGYLGKLISLCQRVPSNFDQRIALIGARNVRDVIMLGLSILMSGTGDLDTLRILRYLQGMTDQHTNYGDFMAINTALGFLFLGGGQQAFKTDDSFSIASLITSIYPVYSTNNYECTSECTEILLEALRHFWALSVENRCLIVRNVSDKQPIKVGMDIYMNSGSARHIFSPCLLPELGKIRKVVVCPEDSELANEKDTHRIPNDGKYFPIEFDFMNAEKLQSETFKKNLTVFVYKKPQYQNLNLNFDYMLRLEKNKDRNDTYSSQNRADFLDCFRNLSIFKQSKYYEKSLLLSNSGGAENLTEASVIDIKLEVEHLLNSNSIDKLWNLKLLFSYVDKIIFDNKDILKHNSSSKDSGTYGTLLGNTLPKKNRPSNGALLKNVKTKNKGVEYDDTFDYHQERMLLQSENENDMSYLSVKFIEEIRNKLFKKAEMNH</sequence>
<keyword evidence="2" id="KW-0132">Cell division</keyword>
<keyword evidence="3" id="KW-0498">Mitosis</keyword>
<dbReference type="GO" id="GO:0007091">
    <property type="term" value="P:metaphase/anaphase transition of mitotic cell cycle"/>
    <property type="evidence" value="ECO:0007669"/>
    <property type="project" value="TreeGrafter"/>
</dbReference>
<feature type="region of interest" description="Disordered" evidence="5">
    <location>
        <begin position="1608"/>
        <end position="1632"/>
    </location>
</feature>
<name>A0A7D9GYC5_DEKBR</name>
<dbReference type="FunFam" id="1.25.10.10:FF:000435">
    <property type="entry name" value="Ubiquitin ligase subunit"/>
    <property type="match status" value="1"/>
</dbReference>
<dbReference type="GO" id="GO:0051301">
    <property type="term" value="P:cell division"/>
    <property type="evidence" value="ECO:0007669"/>
    <property type="project" value="UniProtKB-KW"/>
</dbReference>
<dbReference type="InterPro" id="IPR011989">
    <property type="entry name" value="ARM-like"/>
</dbReference>
<comment type="similarity">
    <text evidence="1">Belongs to the APC1 family.</text>
</comment>
<feature type="domain" description="Anaphase-promoting complex subunit 1 N-terminal" evidence="6">
    <location>
        <begin position="41"/>
        <end position="259"/>
    </location>
</feature>
<evidence type="ECO:0000256" key="3">
    <source>
        <dbReference type="ARBA" id="ARBA00022776"/>
    </source>
</evidence>
<evidence type="ECO:0000259" key="6">
    <source>
        <dbReference type="Pfam" id="PF12859"/>
    </source>
</evidence>
<dbReference type="Proteomes" id="UP000478008">
    <property type="component" value="Unassembled WGS sequence"/>
</dbReference>
<keyword evidence="4" id="KW-0131">Cell cycle</keyword>
<organism evidence="7 8">
    <name type="scientific">Dekkera bruxellensis</name>
    <name type="common">Brettanomyces custersii</name>
    <dbReference type="NCBI Taxonomy" id="5007"/>
    <lineage>
        <taxon>Eukaryota</taxon>
        <taxon>Fungi</taxon>
        <taxon>Dikarya</taxon>
        <taxon>Ascomycota</taxon>
        <taxon>Saccharomycotina</taxon>
        <taxon>Pichiomycetes</taxon>
        <taxon>Pichiales</taxon>
        <taxon>Pichiaceae</taxon>
        <taxon>Brettanomyces</taxon>
    </lineage>
</organism>
<gene>
    <name evidence="7" type="ORF">DEBR0S1_30042G</name>
</gene>
<dbReference type="InterPro" id="IPR024990">
    <property type="entry name" value="Apc1"/>
</dbReference>
<evidence type="ECO:0000256" key="2">
    <source>
        <dbReference type="ARBA" id="ARBA00022618"/>
    </source>
</evidence>
<evidence type="ECO:0000256" key="5">
    <source>
        <dbReference type="SAM" id="MobiDB-lite"/>
    </source>
</evidence>
<dbReference type="PANTHER" id="PTHR12827">
    <property type="entry name" value="MEIOTIC CHECKPOINT REGULATOR TSG24 FAMILY MEMBER"/>
    <property type="match status" value="1"/>
</dbReference>
<dbReference type="Pfam" id="PF12859">
    <property type="entry name" value="ANAPC1"/>
    <property type="match status" value="1"/>
</dbReference>
<reference evidence="7 8" key="1">
    <citation type="submission" date="2019-07" db="EMBL/GenBank/DDBJ databases">
        <authorList>
            <person name="Friedrich A."/>
            <person name="Schacherer J."/>
        </authorList>
    </citation>
    <scope>NUCLEOTIDE SEQUENCE [LARGE SCALE GENOMIC DNA]</scope>
</reference>
<dbReference type="Gene3D" id="1.25.10.10">
    <property type="entry name" value="Leucine-rich Repeat Variant"/>
    <property type="match status" value="1"/>
</dbReference>
<evidence type="ECO:0000313" key="7">
    <source>
        <dbReference type="EMBL" id="VUG16960.1"/>
    </source>
</evidence>
<dbReference type="PANTHER" id="PTHR12827:SF3">
    <property type="entry name" value="ANAPHASE-PROMOTING COMPLEX SUBUNIT 1"/>
    <property type="match status" value="1"/>
</dbReference>
<dbReference type="GO" id="GO:0005680">
    <property type="term" value="C:anaphase-promoting complex"/>
    <property type="evidence" value="ECO:0007669"/>
    <property type="project" value="InterPro"/>
</dbReference>
<evidence type="ECO:0000313" key="8">
    <source>
        <dbReference type="Proteomes" id="UP000478008"/>
    </source>
</evidence>
<dbReference type="InterPro" id="IPR049255">
    <property type="entry name" value="Apc1_N"/>
</dbReference>
<evidence type="ECO:0000256" key="1">
    <source>
        <dbReference type="ARBA" id="ARBA00010547"/>
    </source>
</evidence>
<dbReference type="GO" id="GO:0070979">
    <property type="term" value="P:protein K11-linked ubiquitination"/>
    <property type="evidence" value="ECO:0007669"/>
    <property type="project" value="TreeGrafter"/>
</dbReference>
<accession>A0A7D9GYC5</accession>